<accession>A0ABT7EYL8</accession>
<protein>
    <recommendedName>
        <fullName evidence="3">Heavy metal-binding domain-containing protein</fullName>
    </recommendedName>
</protein>
<keyword evidence="2" id="KW-1185">Reference proteome</keyword>
<sequence>MLSATAYDPARETKLGDLKVTVKKTTAFHPNPTVEQVEAKLRSDAAKMGASRVVETEISAVEISPFSWGTRTGTGIAVKPAN</sequence>
<organism evidence="1 2">
    <name type="scientific">Pseudodonghicola flavimaris</name>
    <dbReference type="NCBI Taxonomy" id="3050036"/>
    <lineage>
        <taxon>Bacteria</taxon>
        <taxon>Pseudomonadati</taxon>
        <taxon>Pseudomonadota</taxon>
        <taxon>Alphaproteobacteria</taxon>
        <taxon>Rhodobacterales</taxon>
        <taxon>Paracoccaceae</taxon>
        <taxon>Pseudodonghicola</taxon>
    </lineage>
</organism>
<comment type="caution">
    <text evidence="1">The sequence shown here is derived from an EMBL/GenBank/DDBJ whole genome shotgun (WGS) entry which is preliminary data.</text>
</comment>
<gene>
    <name evidence="1" type="ORF">QO033_07125</name>
</gene>
<evidence type="ECO:0000313" key="2">
    <source>
        <dbReference type="Proteomes" id="UP001243757"/>
    </source>
</evidence>
<dbReference type="EMBL" id="JASNJD010000004">
    <property type="protein sequence ID" value="MDK3017443.1"/>
    <property type="molecule type" value="Genomic_DNA"/>
</dbReference>
<reference evidence="1 2" key="1">
    <citation type="submission" date="2023-05" db="EMBL/GenBank/DDBJ databases">
        <title>Pseudodonghicola sp. nov.</title>
        <authorList>
            <person name="Huang J."/>
        </authorList>
    </citation>
    <scope>NUCLEOTIDE SEQUENCE [LARGE SCALE GENOMIC DNA]</scope>
    <source>
        <strain evidence="1 2">IC7</strain>
    </source>
</reference>
<dbReference type="RefSeq" id="WP_284480259.1">
    <property type="nucleotide sequence ID" value="NZ_JASNJD010000004.1"/>
</dbReference>
<evidence type="ECO:0008006" key="3">
    <source>
        <dbReference type="Google" id="ProtNLM"/>
    </source>
</evidence>
<dbReference type="Proteomes" id="UP001243757">
    <property type="component" value="Unassembled WGS sequence"/>
</dbReference>
<name>A0ABT7EYL8_9RHOB</name>
<evidence type="ECO:0000313" key="1">
    <source>
        <dbReference type="EMBL" id="MDK3017443.1"/>
    </source>
</evidence>
<proteinExistence type="predicted"/>